<keyword evidence="2" id="KW-1185">Reference proteome</keyword>
<gene>
    <name evidence="1" type="ORF">CCAM_LOCUS18664</name>
</gene>
<organism evidence="1 2">
    <name type="scientific">Cuscuta campestris</name>
    <dbReference type="NCBI Taxonomy" id="132261"/>
    <lineage>
        <taxon>Eukaryota</taxon>
        <taxon>Viridiplantae</taxon>
        <taxon>Streptophyta</taxon>
        <taxon>Embryophyta</taxon>
        <taxon>Tracheophyta</taxon>
        <taxon>Spermatophyta</taxon>
        <taxon>Magnoliopsida</taxon>
        <taxon>eudicotyledons</taxon>
        <taxon>Gunneridae</taxon>
        <taxon>Pentapetalae</taxon>
        <taxon>asterids</taxon>
        <taxon>lamiids</taxon>
        <taxon>Solanales</taxon>
        <taxon>Convolvulaceae</taxon>
        <taxon>Cuscuteae</taxon>
        <taxon>Cuscuta</taxon>
        <taxon>Cuscuta subgen. Grammica</taxon>
        <taxon>Cuscuta sect. Cleistogrammica</taxon>
    </lineage>
</organism>
<proteinExistence type="predicted"/>
<reference evidence="1 2" key="1">
    <citation type="submission" date="2018-04" db="EMBL/GenBank/DDBJ databases">
        <authorList>
            <person name="Vogel A."/>
        </authorList>
    </citation>
    <scope>NUCLEOTIDE SEQUENCE [LARGE SCALE GENOMIC DNA]</scope>
</reference>
<dbReference type="OrthoDB" id="10250504at2759"/>
<name>A0A484LLN6_9ASTE</name>
<protein>
    <submittedName>
        <fullName evidence="1">Uncharacterized protein</fullName>
    </submittedName>
</protein>
<dbReference type="Proteomes" id="UP000595140">
    <property type="component" value="Unassembled WGS sequence"/>
</dbReference>
<evidence type="ECO:0000313" key="1">
    <source>
        <dbReference type="EMBL" id="VFQ76888.1"/>
    </source>
</evidence>
<evidence type="ECO:0000313" key="2">
    <source>
        <dbReference type="Proteomes" id="UP000595140"/>
    </source>
</evidence>
<sequence>MWLPEGEVVKVSQLSIHIIVLGFSSAIISDDDIHGKYKYKIKHGEEVFVSNSHRRHKIKGLPRHAHIIFQVCL</sequence>
<dbReference type="AlphaFoldDB" id="A0A484LLN6"/>
<dbReference type="EMBL" id="OOIL02001580">
    <property type="protein sequence ID" value="VFQ76888.1"/>
    <property type="molecule type" value="Genomic_DNA"/>
</dbReference>
<accession>A0A484LLN6</accession>